<proteinExistence type="predicted"/>
<dbReference type="RefSeq" id="WP_265384375.1">
    <property type="nucleotide sequence ID" value="NZ_CP110615.1"/>
</dbReference>
<evidence type="ECO:0000313" key="3">
    <source>
        <dbReference type="Proteomes" id="UP001164965"/>
    </source>
</evidence>
<evidence type="ECO:0000256" key="1">
    <source>
        <dbReference type="SAM" id="Coils"/>
    </source>
</evidence>
<protein>
    <recommendedName>
        <fullName evidence="4">TetR family transcriptional regulator</fullName>
    </recommendedName>
</protein>
<organism evidence="2 3">
    <name type="scientific">Rhodococcus antarcticus</name>
    <dbReference type="NCBI Taxonomy" id="2987751"/>
    <lineage>
        <taxon>Bacteria</taxon>
        <taxon>Bacillati</taxon>
        <taxon>Actinomycetota</taxon>
        <taxon>Actinomycetes</taxon>
        <taxon>Mycobacteriales</taxon>
        <taxon>Nocardiaceae</taxon>
        <taxon>Rhodococcus</taxon>
    </lineage>
</organism>
<feature type="coiled-coil region" evidence="1">
    <location>
        <begin position="4"/>
        <end position="31"/>
    </location>
</feature>
<dbReference type="Proteomes" id="UP001164965">
    <property type="component" value="Chromosome"/>
</dbReference>
<sequence length="87" mass="9486">MRATAASRARADRLRERIAAVRREHSVATARAQVAGTDHPPYSHLGALGLADHFPAMVQAQDVNRHVLASLEGLLLLIEQEQARAAR</sequence>
<keyword evidence="3" id="KW-1185">Reference proteome</keyword>
<dbReference type="EMBL" id="CP110615">
    <property type="protein sequence ID" value="UZJ26271.1"/>
    <property type="molecule type" value="Genomic_DNA"/>
</dbReference>
<gene>
    <name evidence="2" type="ORF">RHODO2019_07665</name>
</gene>
<evidence type="ECO:0008006" key="4">
    <source>
        <dbReference type="Google" id="ProtNLM"/>
    </source>
</evidence>
<name>A0ABY6P4M1_9NOCA</name>
<reference evidence="2" key="1">
    <citation type="submission" date="2022-10" db="EMBL/GenBank/DDBJ databases">
        <title>Rhodococcus sp.75.</title>
        <authorList>
            <person name="Sun M."/>
        </authorList>
    </citation>
    <scope>NUCLEOTIDE SEQUENCE</scope>
    <source>
        <strain evidence="2">75</strain>
    </source>
</reference>
<evidence type="ECO:0000313" key="2">
    <source>
        <dbReference type="EMBL" id="UZJ26271.1"/>
    </source>
</evidence>
<keyword evidence="1" id="KW-0175">Coiled coil</keyword>
<accession>A0ABY6P4M1</accession>